<comment type="subcellular location">
    <subcellularLocation>
        <location evidence="1">Membrane</location>
        <topology evidence="1">Multi-pass membrane protein</topology>
    </subcellularLocation>
</comment>
<evidence type="ECO:0000256" key="3">
    <source>
        <dbReference type="ARBA" id="ARBA00022543"/>
    </source>
</evidence>
<feature type="transmembrane region" description="Helical" evidence="11">
    <location>
        <begin position="150"/>
        <end position="170"/>
    </location>
</feature>
<evidence type="ECO:0000256" key="4">
    <source>
        <dbReference type="ARBA" id="ARBA00022606"/>
    </source>
</evidence>
<evidence type="ECO:0000256" key="8">
    <source>
        <dbReference type="ARBA" id="ARBA00022991"/>
    </source>
</evidence>
<dbReference type="GO" id="GO:0009881">
    <property type="term" value="F:photoreceptor activity"/>
    <property type="evidence" value="ECO:0007669"/>
    <property type="project" value="UniProtKB-KW"/>
</dbReference>
<dbReference type="EMBL" id="MN739379">
    <property type="protein sequence ID" value="QHT01657.1"/>
    <property type="molecule type" value="Genomic_DNA"/>
</dbReference>
<feature type="transmembrane region" description="Helical" evidence="11">
    <location>
        <begin position="211"/>
        <end position="230"/>
    </location>
</feature>
<dbReference type="PROSITE" id="PS00950">
    <property type="entry name" value="BACTERIAL_OPSIN_1"/>
    <property type="match status" value="1"/>
</dbReference>
<keyword evidence="4" id="KW-0716">Sensory transduction</keyword>
<comment type="similarity">
    <text evidence="2">Belongs to the archaeal/bacterial/fungal opsin family.</text>
</comment>
<dbReference type="SUPFAM" id="SSF81321">
    <property type="entry name" value="Family A G protein-coupled receptor-like"/>
    <property type="match status" value="1"/>
</dbReference>
<feature type="transmembrane region" description="Helical" evidence="11">
    <location>
        <begin position="12"/>
        <end position="29"/>
    </location>
</feature>
<sequence>MQIISVKNSFYFTYVFLITTGVITFIEALRNPIPQIRHIMNLETCISIIAGYFYGVFIELLDKSEEKSVLTQETQITQKTQLTQKTQITNEIKKTAEKDTGSLTIPDSEHKLPIEKINDMRYSDWVISTPLMLLVLSLVLGYENKVDVHFFSFALVLFFNFLMLGFGYIGEINLLNRTLANFIGFIFFFLTYGTIWKLFLTGSKVTKQSKIIFWLYLGLWSLYGVFYQTSETTKMIGYNMLDLLAKAFIGLFFWLYLTKIVKF</sequence>
<evidence type="ECO:0000256" key="5">
    <source>
        <dbReference type="ARBA" id="ARBA00022692"/>
    </source>
</evidence>
<dbReference type="GO" id="GO:0005216">
    <property type="term" value="F:monoatomic ion channel activity"/>
    <property type="evidence" value="ECO:0007669"/>
    <property type="project" value="InterPro"/>
</dbReference>
<feature type="transmembrane region" description="Helical" evidence="11">
    <location>
        <begin position="41"/>
        <end position="61"/>
    </location>
</feature>
<keyword evidence="9 11" id="KW-0472">Membrane</keyword>
<keyword evidence="7 11" id="KW-1133">Transmembrane helix</keyword>
<feature type="transmembrane region" description="Helical" evidence="11">
    <location>
        <begin position="236"/>
        <end position="257"/>
    </location>
</feature>
<evidence type="ECO:0000313" key="12">
    <source>
        <dbReference type="EMBL" id="QHT01657.1"/>
    </source>
</evidence>
<proteinExistence type="inferred from homology"/>
<evidence type="ECO:0000256" key="10">
    <source>
        <dbReference type="ARBA" id="ARBA00023170"/>
    </source>
</evidence>
<name>A0A6C0CBD6_9ZZZZ</name>
<evidence type="ECO:0000256" key="6">
    <source>
        <dbReference type="ARBA" id="ARBA00022925"/>
    </source>
</evidence>
<feature type="transmembrane region" description="Helical" evidence="11">
    <location>
        <begin position="125"/>
        <end position="143"/>
    </location>
</feature>
<keyword evidence="6" id="KW-0681">Retinal protein</keyword>
<feature type="transmembrane region" description="Helical" evidence="11">
    <location>
        <begin position="182"/>
        <end position="199"/>
    </location>
</feature>
<keyword evidence="10" id="KW-0675">Receptor</keyword>
<evidence type="ECO:0000256" key="9">
    <source>
        <dbReference type="ARBA" id="ARBA00023136"/>
    </source>
</evidence>
<dbReference type="InterPro" id="IPR001425">
    <property type="entry name" value="Arc/bac/fun_rhodopsins"/>
</dbReference>
<dbReference type="AlphaFoldDB" id="A0A6C0CBD6"/>
<protein>
    <submittedName>
        <fullName evidence="12">Uncharacterized protein</fullName>
    </submittedName>
</protein>
<evidence type="ECO:0000256" key="1">
    <source>
        <dbReference type="ARBA" id="ARBA00004141"/>
    </source>
</evidence>
<evidence type="ECO:0000256" key="7">
    <source>
        <dbReference type="ARBA" id="ARBA00022989"/>
    </source>
</evidence>
<evidence type="ECO:0000256" key="2">
    <source>
        <dbReference type="ARBA" id="ARBA00008130"/>
    </source>
</evidence>
<dbReference type="GO" id="GO:0016020">
    <property type="term" value="C:membrane"/>
    <property type="evidence" value="ECO:0007669"/>
    <property type="project" value="UniProtKB-SubCell"/>
</dbReference>
<keyword evidence="5 11" id="KW-0812">Transmembrane</keyword>
<keyword evidence="3" id="KW-0600">Photoreceptor protein</keyword>
<evidence type="ECO:0000256" key="11">
    <source>
        <dbReference type="SAM" id="Phobius"/>
    </source>
</evidence>
<dbReference type="Pfam" id="PF01036">
    <property type="entry name" value="Bac_rhodopsin"/>
    <property type="match status" value="1"/>
</dbReference>
<accession>A0A6C0CBD6</accession>
<reference evidence="12" key="1">
    <citation type="journal article" date="2020" name="Nature">
        <title>Giant virus diversity and host interactions through global metagenomics.</title>
        <authorList>
            <person name="Schulz F."/>
            <person name="Roux S."/>
            <person name="Paez-Espino D."/>
            <person name="Jungbluth S."/>
            <person name="Walsh D.A."/>
            <person name="Denef V.J."/>
            <person name="McMahon K.D."/>
            <person name="Konstantinidis K.T."/>
            <person name="Eloe-Fadrosh E.A."/>
            <person name="Kyrpides N.C."/>
            <person name="Woyke T."/>
        </authorList>
    </citation>
    <scope>NUCLEOTIDE SEQUENCE</scope>
    <source>
        <strain evidence="12">GVMAG-M-3300020523-10</strain>
    </source>
</reference>
<dbReference type="InterPro" id="IPR018229">
    <property type="entry name" value="Rhodopsin_retinal_BS"/>
</dbReference>
<dbReference type="PRINTS" id="PR00251">
    <property type="entry name" value="BACTRLOPSIN"/>
</dbReference>
<organism evidence="12">
    <name type="scientific">viral metagenome</name>
    <dbReference type="NCBI Taxonomy" id="1070528"/>
    <lineage>
        <taxon>unclassified sequences</taxon>
        <taxon>metagenomes</taxon>
        <taxon>organismal metagenomes</taxon>
    </lineage>
</organism>
<keyword evidence="8" id="KW-0157">Chromophore</keyword>
<dbReference type="Gene3D" id="1.20.1070.10">
    <property type="entry name" value="Rhodopsin 7-helix transmembrane proteins"/>
    <property type="match status" value="1"/>
</dbReference>
<dbReference type="GO" id="GO:0007602">
    <property type="term" value="P:phototransduction"/>
    <property type="evidence" value="ECO:0007669"/>
    <property type="project" value="UniProtKB-KW"/>
</dbReference>